<dbReference type="HAMAP" id="MF_00839">
    <property type="entry name" value="HPF"/>
    <property type="match status" value="1"/>
</dbReference>
<dbReference type="PANTHER" id="PTHR33231:SF1">
    <property type="entry name" value="30S RIBOSOMAL PROTEIN"/>
    <property type="match status" value="1"/>
</dbReference>
<dbReference type="SUPFAM" id="SSF69754">
    <property type="entry name" value="Ribosome binding protein Y (YfiA homologue)"/>
    <property type="match status" value="1"/>
</dbReference>
<dbReference type="CDD" id="cd00552">
    <property type="entry name" value="RaiA"/>
    <property type="match status" value="1"/>
</dbReference>
<dbReference type="Gene3D" id="3.30.160.100">
    <property type="entry name" value="Ribosome hibernation promotion factor-like"/>
    <property type="match status" value="1"/>
</dbReference>
<dbReference type="PANTHER" id="PTHR33231">
    <property type="entry name" value="30S RIBOSOMAL PROTEIN"/>
    <property type="match status" value="1"/>
</dbReference>
<dbReference type="Pfam" id="PF16321">
    <property type="entry name" value="Ribosom_S30AE_C"/>
    <property type="match status" value="1"/>
</dbReference>
<keyword evidence="1 4" id="KW-0810">Translation regulation</keyword>
<dbReference type="InterPro" id="IPR003489">
    <property type="entry name" value="RHF/RaiA"/>
</dbReference>
<evidence type="ECO:0000256" key="4">
    <source>
        <dbReference type="HAMAP-Rule" id="MF_00839"/>
    </source>
</evidence>
<dbReference type="InterPro" id="IPR036567">
    <property type="entry name" value="RHF-like"/>
</dbReference>
<dbReference type="InterPro" id="IPR038416">
    <property type="entry name" value="Ribosom_S30AE_C_sf"/>
</dbReference>
<dbReference type="GO" id="GO:0022627">
    <property type="term" value="C:cytosolic small ribosomal subunit"/>
    <property type="evidence" value="ECO:0007669"/>
    <property type="project" value="TreeGrafter"/>
</dbReference>
<comment type="function">
    <text evidence="4">Required for dimerization of active 70S ribosomes into 100S ribosomes in stationary phase; 100S ribosomes are translationally inactive and sometimes present during exponential growth.</text>
</comment>
<dbReference type="EMBL" id="MWBQ01000033">
    <property type="protein sequence ID" value="OQA60769.1"/>
    <property type="molecule type" value="Genomic_DNA"/>
</dbReference>
<dbReference type="GO" id="GO:0043024">
    <property type="term" value="F:ribosomal small subunit binding"/>
    <property type="evidence" value="ECO:0007669"/>
    <property type="project" value="TreeGrafter"/>
</dbReference>
<evidence type="ECO:0000256" key="2">
    <source>
        <dbReference type="ARBA" id="ARBA00038695"/>
    </source>
</evidence>
<dbReference type="Gene3D" id="3.30.505.50">
    <property type="entry name" value="Sigma 54 modulation/S30EA ribosomal protein, C-terminal domain"/>
    <property type="match status" value="1"/>
</dbReference>
<feature type="domain" description="Sigma 54 modulation/S30EA ribosomal protein C-terminal" evidence="5">
    <location>
        <begin position="125"/>
        <end position="177"/>
    </location>
</feature>
<gene>
    <name evidence="4" type="primary">hpf</name>
    <name evidence="6" type="ORF">BWY41_00540</name>
</gene>
<dbReference type="InterPro" id="IPR034694">
    <property type="entry name" value="HPF_long/plastid"/>
</dbReference>
<dbReference type="Proteomes" id="UP000485569">
    <property type="component" value="Unassembled WGS sequence"/>
</dbReference>
<dbReference type="NCBIfam" id="TIGR00741">
    <property type="entry name" value="yfiA"/>
    <property type="match status" value="1"/>
</dbReference>
<proteinExistence type="inferred from homology"/>
<reference evidence="6" key="1">
    <citation type="submission" date="2017-02" db="EMBL/GenBank/DDBJ databases">
        <title>Delving into the versatile metabolic prowess of the omnipresent phylum Bacteroidetes.</title>
        <authorList>
            <person name="Nobu M.K."/>
            <person name="Mei R."/>
            <person name="Narihiro T."/>
            <person name="Kuroda K."/>
            <person name="Liu W.-T."/>
        </authorList>
    </citation>
    <scope>NUCLEOTIDE SEQUENCE</scope>
    <source>
        <strain evidence="6">ADurb.Bin276</strain>
    </source>
</reference>
<keyword evidence="4" id="KW-0963">Cytoplasm</keyword>
<comment type="subunit">
    <text evidence="4">Interacts with 100S ribosomes.</text>
</comment>
<comment type="subunit">
    <text evidence="2">Associates exclusively with 100S ribosomes, which are dimers of 70S ribosomes.</text>
</comment>
<dbReference type="GO" id="GO:0045900">
    <property type="term" value="P:negative regulation of translational elongation"/>
    <property type="evidence" value="ECO:0007669"/>
    <property type="project" value="TreeGrafter"/>
</dbReference>
<dbReference type="InterPro" id="IPR032528">
    <property type="entry name" value="Ribosom_S30AE_C"/>
</dbReference>
<evidence type="ECO:0000313" key="6">
    <source>
        <dbReference type="EMBL" id="OQA60769.1"/>
    </source>
</evidence>
<dbReference type="Pfam" id="PF02482">
    <property type="entry name" value="Ribosomal_S30AE"/>
    <property type="match status" value="1"/>
</dbReference>
<comment type="subcellular location">
    <subcellularLocation>
        <location evidence="4">Cytoplasm</location>
    </subcellularLocation>
</comment>
<organism evidence="6">
    <name type="scientific">Candidatus Atribacter allofermentans</name>
    <dbReference type="NCBI Taxonomy" id="1852833"/>
    <lineage>
        <taxon>Bacteria</taxon>
        <taxon>Pseudomonadati</taxon>
        <taxon>Atribacterota</taxon>
        <taxon>Atribacteria</taxon>
        <taxon>Atribacterales</taxon>
        <taxon>Atribacteraceae</taxon>
        <taxon>Atribacter</taxon>
    </lineage>
</organism>
<evidence type="ECO:0000259" key="5">
    <source>
        <dbReference type="Pfam" id="PF16321"/>
    </source>
</evidence>
<name>A0A1V5T1W8_9BACT</name>
<comment type="similarity">
    <text evidence="4">Belongs to the HPF/YfiA ribosome-associated protein family. Long HPF subfamily.</text>
</comment>
<evidence type="ECO:0000256" key="3">
    <source>
        <dbReference type="ARBA" id="ARBA00041148"/>
    </source>
</evidence>
<dbReference type="AlphaFoldDB" id="A0A1V5T1W8"/>
<accession>A0A1V5T1W8</accession>
<sequence>MEVVVRGKNIDVDDLMRDYVTKKLSKLDKFFHKLIDATVVFSLVRGRIKSEVTMTASGIVLRAEGEGPDWRTSFETVDDKLERQVKRYKEKLARRGALKSVEALSAIEINEILSQTESEEKIPGKLVRTKEFTLRPMTVEDAILQMELLSHSFFVYKDIDKNKVQILYKRNDGNYGLIDPIY</sequence>
<dbReference type="InterPro" id="IPR050574">
    <property type="entry name" value="HPF/YfiA_ribosome-assoc"/>
</dbReference>
<evidence type="ECO:0000256" key="1">
    <source>
        <dbReference type="ARBA" id="ARBA00022845"/>
    </source>
</evidence>
<comment type="caution">
    <text evidence="6">The sequence shown here is derived from an EMBL/GenBank/DDBJ whole genome shotgun (WGS) entry which is preliminary data.</text>
</comment>
<protein>
    <recommendedName>
        <fullName evidence="3 4">Ribosome hibernation promoting factor</fullName>
        <shortName evidence="4">HPF</shortName>
    </recommendedName>
</protein>